<keyword evidence="2" id="KW-1185">Reference proteome</keyword>
<dbReference type="EMBL" id="JAEUBF010001298">
    <property type="protein sequence ID" value="KAH3670857.1"/>
    <property type="molecule type" value="Genomic_DNA"/>
</dbReference>
<dbReference type="Proteomes" id="UP000769528">
    <property type="component" value="Unassembled WGS sequence"/>
</dbReference>
<dbReference type="AlphaFoldDB" id="A0A9P8PGJ2"/>
<gene>
    <name evidence="1" type="ORF">WICMUC_004826</name>
</gene>
<protein>
    <submittedName>
        <fullName evidence="1">Uncharacterized protein</fullName>
    </submittedName>
</protein>
<reference evidence="1" key="2">
    <citation type="submission" date="2021-01" db="EMBL/GenBank/DDBJ databases">
        <authorList>
            <person name="Schikora-Tamarit M.A."/>
        </authorList>
    </citation>
    <scope>NUCLEOTIDE SEQUENCE</scope>
    <source>
        <strain evidence="1">CBS6341</strain>
    </source>
</reference>
<comment type="caution">
    <text evidence="1">The sequence shown here is derived from an EMBL/GenBank/DDBJ whole genome shotgun (WGS) entry which is preliminary data.</text>
</comment>
<accession>A0A9P8PGJ2</accession>
<evidence type="ECO:0000313" key="2">
    <source>
        <dbReference type="Proteomes" id="UP000769528"/>
    </source>
</evidence>
<evidence type="ECO:0000313" key="1">
    <source>
        <dbReference type="EMBL" id="KAH3670857.1"/>
    </source>
</evidence>
<proteinExistence type="predicted"/>
<organism evidence="1 2">
    <name type="scientific">Wickerhamomyces mucosus</name>
    <dbReference type="NCBI Taxonomy" id="1378264"/>
    <lineage>
        <taxon>Eukaryota</taxon>
        <taxon>Fungi</taxon>
        <taxon>Dikarya</taxon>
        <taxon>Ascomycota</taxon>
        <taxon>Saccharomycotina</taxon>
        <taxon>Saccharomycetes</taxon>
        <taxon>Phaffomycetales</taxon>
        <taxon>Wickerhamomycetaceae</taxon>
        <taxon>Wickerhamomyces</taxon>
    </lineage>
</organism>
<reference evidence="1" key="1">
    <citation type="journal article" date="2021" name="Open Biol.">
        <title>Shared evolutionary footprints suggest mitochondrial oxidative damage underlies multiple complex I losses in fungi.</title>
        <authorList>
            <person name="Schikora-Tamarit M.A."/>
            <person name="Marcet-Houben M."/>
            <person name="Nosek J."/>
            <person name="Gabaldon T."/>
        </authorList>
    </citation>
    <scope>NUCLEOTIDE SEQUENCE</scope>
    <source>
        <strain evidence="1">CBS6341</strain>
    </source>
</reference>
<name>A0A9P8PGJ2_9ASCO</name>
<sequence length="73" mass="7636">MGGSSASLLALNFGDTDGVCNGVSSGVLAIPNLDFENGVIEKLVFNAECKLTNELDFDKDGDDGFGEFGLDFL</sequence>